<sequence length="152" mass="15212">MTGFTSTIFPLTDFTPVASFLGGALIGLSAVLLLLVEGRIAGISGIASRLLPPYREGGFAGRLAFIAGLIAAPFVAGAVTGAPVVQTVSSNLLLMLAAGLLVGFGAVWGGGCTSGHGVCGMARLSPRSFVATGVFMTAGFLTVFLVRHVIGG</sequence>
<keyword evidence="5 9" id="KW-0812">Transmembrane</keyword>
<feature type="transmembrane region" description="Helical" evidence="9">
    <location>
        <begin position="129"/>
        <end position="150"/>
    </location>
</feature>
<protein>
    <recommendedName>
        <fullName evidence="12">Sulphur transport domain-containing protein</fullName>
    </recommendedName>
</protein>
<reference evidence="10 11" key="1">
    <citation type="submission" date="2020-08" db="EMBL/GenBank/DDBJ databases">
        <title>Genomic Encyclopedia of Type Strains, Phase IV (KMG-IV): sequencing the most valuable type-strain genomes for metagenomic binning, comparative biology and taxonomic classification.</title>
        <authorList>
            <person name="Goeker M."/>
        </authorList>
    </citation>
    <scope>NUCLEOTIDE SEQUENCE [LARGE SCALE GENOMIC DNA]</scope>
    <source>
        <strain evidence="10 11">DSM 5895</strain>
    </source>
</reference>
<evidence type="ECO:0000256" key="8">
    <source>
        <dbReference type="ARBA" id="ARBA00035655"/>
    </source>
</evidence>
<keyword evidence="3" id="KW-1003">Cell membrane</keyword>
<accession>A0A839Z4R0</accession>
<evidence type="ECO:0000256" key="6">
    <source>
        <dbReference type="ARBA" id="ARBA00022989"/>
    </source>
</evidence>
<dbReference type="GO" id="GO:0005886">
    <property type="term" value="C:plasma membrane"/>
    <property type="evidence" value="ECO:0007669"/>
    <property type="project" value="UniProtKB-SubCell"/>
</dbReference>
<dbReference type="InterPro" id="IPR007272">
    <property type="entry name" value="Sulf_transp_TsuA/YedE"/>
</dbReference>
<name>A0A839Z4R0_9HYPH</name>
<keyword evidence="4" id="KW-0997">Cell inner membrane</keyword>
<keyword evidence="6 9" id="KW-1133">Transmembrane helix</keyword>
<evidence type="ECO:0000256" key="3">
    <source>
        <dbReference type="ARBA" id="ARBA00022475"/>
    </source>
</evidence>
<dbReference type="EMBL" id="JACICD010000001">
    <property type="protein sequence ID" value="MBB3769921.1"/>
    <property type="molecule type" value="Genomic_DNA"/>
</dbReference>
<gene>
    <name evidence="10" type="ORF">FHS55_000507</name>
</gene>
<evidence type="ECO:0000256" key="7">
    <source>
        <dbReference type="ARBA" id="ARBA00023136"/>
    </source>
</evidence>
<evidence type="ECO:0000313" key="10">
    <source>
        <dbReference type="EMBL" id="MBB3769921.1"/>
    </source>
</evidence>
<dbReference type="PANTHER" id="PTHR30574">
    <property type="entry name" value="INNER MEMBRANE PROTEIN YEDE"/>
    <property type="match status" value="1"/>
</dbReference>
<evidence type="ECO:0000256" key="2">
    <source>
        <dbReference type="ARBA" id="ARBA00022448"/>
    </source>
</evidence>
<evidence type="ECO:0000256" key="4">
    <source>
        <dbReference type="ARBA" id="ARBA00022519"/>
    </source>
</evidence>
<comment type="subcellular location">
    <subcellularLocation>
        <location evidence="1">Cell inner membrane</location>
        <topology evidence="1">Multi-pass membrane protein</topology>
    </subcellularLocation>
</comment>
<dbReference type="PANTHER" id="PTHR30574:SF1">
    <property type="entry name" value="SULPHUR TRANSPORT DOMAIN-CONTAINING PROTEIN"/>
    <property type="match status" value="1"/>
</dbReference>
<dbReference type="RefSeq" id="WP_246339766.1">
    <property type="nucleotide sequence ID" value="NZ_JACICD010000001.1"/>
</dbReference>
<dbReference type="AlphaFoldDB" id="A0A839Z4R0"/>
<feature type="transmembrane region" description="Helical" evidence="9">
    <location>
        <begin position="63"/>
        <end position="85"/>
    </location>
</feature>
<keyword evidence="7 9" id="KW-0472">Membrane</keyword>
<keyword evidence="2" id="KW-0813">Transport</keyword>
<evidence type="ECO:0000256" key="1">
    <source>
        <dbReference type="ARBA" id="ARBA00004429"/>
    </source>
</evidence>
<feature type="transmembrane region" description="Helical" evidence="9">
    <location>
        <begin position="20"/>
        <end position="42"/>
    </location>
</feature>
<proteinExistence type="inferred from homology"/>
<dbReference type="Pfam" id="PF04143">
    <property type="entry name" value="Sulf_transp"/>
    <property type="match status" value="1"/>
</dbReference>
<comment type="similarity">
    <text evidence="8">Belongs to the TsuA/YedE (TC 9.B.102) family.</text>
</comment>
<feature type="transmembrane region" description="Helical" evidence="9">
    <location>
        <begin position="91"/>
        <end position="108"/>
    </location>
</feature>
<evidence type="ECO:0000313" key="11">
    <source>
        <dbReference type="Proteomes" id="UP000533469"/>
    </source>
</evidence>
<comment type="caution">
    <text evidence="10">The sequence shown here is derived from an EMBL/GenBank/DDBJ whole genome shotgun (WGS) entry which is preliminary data.</text>
</comment>
<dbReference type="Proteomes" id="UP000533469">
    <property type="component" value="Unassembled WGS sequence"/>
</dbReference>
<evidence type="ECO:0008006" key="12">
    <source>
        <dbReference type="Google" id="ProtNLM"/>
    </source>
</evidence>
<evidence type="ECO:0000256" key="9">
    <source>
        <dbReference type="SAM" id="Phobius"/>
    </source>
</evidence>
<keyword evidence="11" id="KW-1185">Reference proteome</keyword>
<evidence type="ECO:0000256" key="5">
    <source>
        <dbReference type="ARBA" id="ARBA00022692"/>
    </source>
</evidence>
<organism evidence="10 11">
    <name type="scientific">Ancylobacter tetraedralis</name>
    <dbReference type="NCBI Taxonomy" id="217068"/>
    <lineage>
        <taxon>Bacteria</taxon>
        <taxon>Pseudomonadati</taxon>
        <taxon>Pseudomonadota</taxon>
        <taxon>Alphaproteobacteria</taxon>
        <taxon>Hyphomicrobiales</taxon>
        <taxon>Xanthobacteraceae</taxon>
        <taxon>Ancylobacter</taxon>
    </lineage>
</organism>